<sequence length="264" mass="28512">MQIFRSRLLIAIQIRGLFIKLEGKLQIFRSRLLIAIQGAISNIRIAVGICNHQELFCKTLGARADGIRQRCAATSRPPGTSPPPLALPACVPRFPPSCSRSQLLPPVRRALPSRGLVSRGRGEAPAAAPAVARADDLVSKAHQSFDTVRVGSMKPIARRALSSRGHVSRGCGKAPAAAPAVACAADLASTAHQRFETIRVGSMEPIACRGPDVTPVRGRRWRWLATSVLLRRSVPLSEVPIFLRPLHDANGIQFSCKSLNFNCD</sequence>
<dbReference type="Proteomes" id="UP000243499">
    <property type="component" value="Chromosome 2"/>
</dbReference>
<proteinExistence type="predicted"/>
<gene>
    <name evidence="1" type="ORF">PAHAL_2G401200</name>
</gene>
<protein>
    <submittedName>
        <fullName evidence="1">Uncharacterized protein</fullName>
    </submittedName>
</protein>
<dbReference type="AlphaFoldDB" id="A0A2S3H2Z1"/>
<evidence type="ECO:0000313" key="1">
    <source>
        <dbReference type="EMBL" id="PAN14330.1"/>
    </source>
</evidence>
<name>A0A2S3H2Z1_9POAL</name>
<dbReference type="EMBL" id="CM008047">
    <property type="protein sequence ID" value="PAN14330.1"/>
    <property type="molecule type" value="Genomic_DNA"/>
</dbReference>
<organism evidence="1">
    <name type="scientific">Panicum hallii</name>
    <dbReference type="NCBI Taxonomy" id="206008"/>
    <lineage>
        <taxon>Eukaryota</taxon>
        <taxon>Viridiplantae</taxon>
        <taxon>Streptophyta</taxon>
        <taxon>Embryophyta</taxon>
        <taxon>Tracheophyta</taxon>
        <taxon>Spermatophyta</taxon>
        <taxon>Magnoliopsida</taxon>
        <taxon>Liliopsida</taxon>
        <taxon>Poales</taxon>
        <taxon>Poaceae</taxon>
        <taxon>PACMAD clade</taxon>
        <taxon>Panicoideae</taxon>
        <taxon>Panicodae</taxon>
        <taxon>Paniceae</taxon>
        <taxon>Panicinae</taxon>
        <taxon>Panicum</taxon>
        <taxon>Panicum sect. Panicum</taxon>
    </lineage>
</organism>
<dbReference type="Gramene" id="PAN14330">
    <property type="protein sequence ID" value="PAN14330"/>
    <property type="gene ID" value="PAHAL_2G401200"/>
</dbReference>
<accession>A0A2S3H2Z1</accession>
<reference evidence="1" key="1">
    <citation type="submission" date="2018-04" db="EMBL/GenBank/DDBJ databases">
        <title>WGS assembly of Panicum hallii.</title>
        <authorList>
            <person name="Lovell J."/>
            <person name="Jenkins J."/>
            <person name="Lowry D."/>
            <person name="Mamidi S."/>
            <person name="Sreedasyam A."/>
            <person name="Weng X."/>
            <person name="Barry K."/>
            <person name="Bonette J."/>
            <person name="Campitelli B."/>
            <person name="Daum C."/>
            <person name="Gordon S."/>
            <person name="Gould B."/>
            <person name="Lipzen A."/>
            <person name="Macqueen A."/>
            <person name="Palacio-Mejia J."/>
            <person name="Plott C."/>
            <person name="Shakirov E."/>
            <person name="Shu S."/>
            <person name="Yoshinaga Y."/>
            <person name="Zane M."/>
            <person name="Rokhsar D."/>
            <person name="Grimwood J."/>
            <person name="Schmutz J."/>
            <person name="Juenger T."/>
        </authorList>
    </citation>
    <scope>NUCLEOTIDE SEQUENCE [LARGE SCALE GENOMIC DNA]</scope>
    <source>
        <strain evidence="1">FIL2</strain>
    </source>
</reference>